<dbReference type="SUPFAM" id="SSF52540">
    <property type="entry name" value="P-loop containing nucleoside triphosphate hydrolases"/>
    <property type="match status" value="1"/>
</dbReference>
<keyword evidence="1" id="KW-0813">Transport</keyword>
<gene>
    <name evidence="5" type="ORF">OV287_41595</name>
</gene>
<keyword evidence="6" id="KW-1185">Reference proteome</keyword>
<keyword evidence="3 5" id="KW-0067">ATP-binding</keyword>
<dbReference type="PROSITE" id="PS00211">
    <property type="entry name" value="ABC_TRANSPORTER_1"/>
    <property type="match status" value="1"/>
</dbReference>
<dbReference type="Pfam" id="PF00005">
    <property type="entry name" value="ABC_tran"/>
    <property type="match status" value="1"/>
</dbReference>
<evidence type="ECO:0000313" key="6">
    <source>
        <dbReference type="Proteomes" id="UP001207654"/>
    </source>
</evidence>
<dbReference type="CDD" id="cd03255">
    <property type="entry name" value="ABC_MJ0796_LolCDE_FtsE"/>
    <property type="match status" value="1"/>
</dbReference>
<protein>
    <submittedName>
        <fullName evidence="5">ABC transporter ATP-binding protein</fullName>
    </submittedName>
</protein>
<dbReference type="InterPro" id="IPR003593">
    <property type="entry name" value="AAA+_ATPase"/>
</dbReference>
<accession>A0ABT4AJC6</accession>
<dbReference type="PANTHER" id="PTHR24220:SF685">
    <property type="entry name" value="ABC TRANSPORTER RELATED"/>
    <property type="match status" value="1"/>
</dbReference>
<organism evidence="5 6">
    <name type="scientific">Archangium lansingense</name>
    <dbReference type="NCBI Taxonomy" id="2995310"/>
    <lineage>
        <taxon>Bacteria</taxon>
        <taxon>Pseudomonadati</taxon>
        <taxon>Myxococcota</taxon>
        <taxon>Myxococcia</taxon>
        <taxon>Myxococcales</taxon>
        <taxon>Cystobacterineae</taxon>
        <taxon>Archangiaceae</taxon>
        <taxon>Archangium</taxon>
    </lineage>
</organism>
<comment type="caution">
    <text evidence="5">The sequence shown here is derived from an EMBL/GenBank/DDBJ whole genome shotgun (WGS) entry which is preliminary data.</text>
</comment>
<feature type="domain" description="ABC transporter" evidence="4">
    <location>
        <begin position="2"/>
        <end position="229"/>
    </location>
</feature>
<dbReference type="InterPro" id="IPR027417">
    <property type="entry name" value="P-loop_NTPase"/>
</dbReference>
<dbReference type="EMBL" id="JAPNKA010000001">
    <property type="protein sequence ID" value="MCY1080962.1"/>
    <property type="molecule type" value="Genomic_DNA"/>
</dbReference>
<dbReference type="PANTHER" id="PTHR24220">
    <property type="entry name" value="IMPORT ATP-BINDING PROTEIN"/>
    <property type="match status" value="1"/>
</dbReference>
<sequence>MIEAVEVAKVYQRGRTEVRALAGVSLTVPKGEFLSVMGPSGSGKSTLLNLLGALDVAGSGSLRIDGRELSRMKDEELSAFRRERLGFVFQFFNLMPTMTALENVMLPGLLSGRGQAELRRRAEALLETVGLSGRTHHRPDELSGGEMQRVAVARALLMEPAVLLADEPTGNLDSRTGAEVLRMLREATRERGLTVVMVTHDQKAAEVGDRIVRLADGRVVGDERVMHEQAA</sequence>
<evidence type="ECO:0000256" key="1">
    <source>
        <dbReference type="ARBA" id="ARBA00022448"/>
    </source>
</evidence>
<keyword evidence="2" id="KW-0547">Nucleotide-binding</keyword>
<evidence type="ECO:0000256" key="3">
    <source>
        <dbReference type="ARBA" id="ARBA00022840"/>
    </source>
</evidence>
<dbReference type="PROSITE" id="PS50893">
    <property type="entry name" value="ABC_TRANSPORTER_2"/>
    <property type="match status" value="1"/>
</dbReference>
<dbReference type="Gene3D" id="3.40.50.300">
    <property type="entry name" value="P-loop containing nucleotide triphosphate hydrolases"/>
    <property type="match status" value="1"/>
</dbReference>
<proteinExistence type="predicted"/>
<dbReference type="Proteomes" id="UP001207654">
    <property type="component" value="Unassembled WGS sequence"/>
</dbReference>
<dbReference type="RefSeq" id="WP_267539586.1">
    <property type="nucleotide sequence ID" value="NZ_JAPNKA010000001.1"/>
</dbReference>
<dbReference type="GO" id="GO:0005524">
    <property type="term" value="F:ATP binding"/>
    <property type="evidence" value="ECO:0007669"/>
    <property type="project" value="UniProtKB-KW"/>
</dbReference>
<reference evidence="5 6" key="1">
    <citation type="submission" date="2022-11" db="EMBL/GenBank/DDBJ databases">
        <title>Minimal conservation of predation-associated metabolite biosynthetic gene clusters underscores biosynthetic potential of Myxococcota including descriptions for ten novel species: Archangium lansinium sp. nov., Myxococcus landrumus sp. nov., Nannocystis bai.</title>
        <authorList>
            <person name="Ahearne A."/>
            <person name="Stevens C."/>
            <person name="Phillips K."/>
        </authorList>
    </citation>
    <scope>NUCLEOTIDE SEQUENCE [LARGE SCALE GENOMIC DNA]</scope>
    <source>
        <strain evidence="5 6">MIWBW</strain>
    </source>
</reference>
<dbReference type="InterPro" id="IPR017871">
    <property type="entry name" value="ABC_transporter-like_CS"/>
</dbReference>
<dbReference type="InterPro" id="IPR015854">
    <property type="entry name" value="ABC_transpr_LolD-like"/>
</dbReference>
<evidence type="ECO:0000313" key="5">
    <source>
        <dbReference type="EMBL" id="MCY1080962.1"/>
    </source>
</evidence>
<name>A0ABT4AJC6_9BACT</name>
<dbReference type="InterPro" id="IPR017911">
    <property type="entry name" value="MacB-like_ATP-bd"/>
</dbReference>
<evidence type="ECO:0000256" key="2">
    <source>
        <dbReference type="ARBA" id="ARBA00022741"/>
    </source>
</evidence>
<evidence type="ECO:0000259" key="4">
    <source>
        <dbReference type="PROSITE" id="PS50893"/>
    </source>
</evidence>
<dbReference type="InterPro" id="IPR003439">
    <property type="entry name" value="ABC_transporter-like_ATP-bd"/>
</dbReference>
<dbReference type="SMART" id="SM00382">
    <property type="entry name" value="AAA"/>
    <property type="match status" value="1"/>
</dbReference>